<evidence type="ECO:0000313" key="4">
    <source>
        <dbReference type="Proteomes" id="UP000663203"/>
    </source>
</evidence>
<dbReference type="Proteomes" id="UP000663203">
    <property type="component" value="Chromosome"/>
</dbReference>
<organism evidence="3 4">
    <name type="scientific">Haloterrigena alkaliphila</name>
    <dbReference type="NCBI Taxonomy" id="2816475"/>
    <lineage>
        <taxon>Archaea</taxon>
        <taxon>Methanobacteriati</taxon>
        <taxon>Methanobacteriota</taxon>
        <taxon>Stenosarchaea group</taxon>
        <taxon>Halobacteria</taxon>
        <taxon>Halobacteriales</taxon>
        <taxon>Natrialbaceae</taxon>
        <taxon>Haloterrigena</taxon>
    </lineage>
</organism>
<dbReference type="Pfam" id="PF18545">
    <property type="entry name" value="HalOD1"/>
    <property type="match status" value="1"/>
</dbReference>
<gene>
    <name evidence="3" type="ORF">J0X25_08700</name>
</gene>
<protein>
    <recommendedName>
        <fullName evidence="2">Halobacterial output domain-containing protein</fullName>
    </recommendedName>
</protein>
<name>A0A8A2VI41_9EURY</name>
<feature type="domain" description="Halobacterial output" evidence="2">
    <location>
        <begin position="21"/>
        <end position="87"/>
    </location>
</feature>
<dbReference type="KEGG" id="hakz:J0X25_08700"/>
<dbReference type="EMBL" id="CP071462">
    <property type="protein sequence ID" value="QSX01017.1"/>
    <property type="molecule type" value="Genomic_DNA"/>
</dbReference>
<evidence type="ECO:0000256" key="1">
    <source>
        <dbReference type="SAM" id="MobiDB-lite"/>
    </source>
</evidence>
<keyword evidence="4" id="KW-1185">Reference proteome</keyword>
<accession>A0A8A2VI41</accession>
<feature type="region of interest" description="Disordered" evidence="1">
    <location>
        <begin position="1"/>
        <end position="22"/>
    </location>
</feature>
<proteinExistence type="predicted"/>
<evidence type="ECO:0000259" key="2">
    <source>
        <dbReference type="Pfam" id="PF18545"/>
    </source>
</evidence>
<dbReference type="RefSeq" id="WP_207290731.1">
    <property type="nucleotide sequence ID" value="NZ_CP071462.1"/>
</dbReference>
<dbReference type="InterPro" id="IPR040624">
    <property type="entry name" value="HalOD1"/>
</dbReference>
<dbReference type="GeneID" id="63187379"/>
<evidence type="ECO:0000313" key="3">
    <source>
        <dbReference type="EMBL" id="QSX01017.1"/>
    </source>
</evidence>
<dbReference type="AlphaFoldDB" id="A0A8A2VI41"/>
<sequence>MIVDDSDYQQAGHTTFDPDTDHSLSEAVLTTVEEHQGIDLVEADFTLYDIIDPEALERLFRFNQDAATTVSFFVDGTRVSLRDVGDVVEIWAAERQP</sequence>
<reference evidence="3 4" key="1">
    <citation type="submission" date="2021-03" db="EMBL/GenBank/DDBJ databases">
        <title>Haloterrigena longa sp. nov. and Haloterrigena limicola sp. nov., extremely halophilic archaea isolated from a salt lake.</title>
        <authorList>
            <person name="Henglin C."/>
        </authorList>
    </citation>
    <scope>NUCLEOTIDE SEQUENCE [LARGE SCALE GENOMIC DNA]</scope>
    <source>
        <strain evidence="3 4">KZCA68</strain>
    </source>
</reference>